<comment type="caution">
    <text evidence="1">The sequence shown here is derived from an EMBL/GenBank/DDBJ whole genome shotgun (WGS) entry which is preliminary data.</text>
</comment>
<keyword evidence="2" id="KW-1185">Reference proteome</keyword>
<gene>
    <name evidence="1" type="ORF">J7I42_17240</name>
</gene>
<sequence length="177" mass="20482">MIFFSALTCKAQTNKTDAPLKRLLYGDINGQYCRAKNVVAKKYGFSLLVVAGCKVDKELEDSVEKENKRVNKILEQRHGKGWQIEFNRQVDTMMKLIAEAEALVKKEPYIHQGHRFSTEPVEGQNIFSVKAYGWRYQNEKMQKVTYYKFTVNLATKTVTKESDVIELFVDPISPKEY</sequence>
<dbReference type="Proteomes" id="UP000677244">
    <property type="component" value="Unassembled WGS sequence"/>
</dbReference>
<protein>
    <submittedName>
        <fullName evidence="1">Uncharacterized protein</fullName>
    </submittedName>
</protein>
<reference evidence="1 2" key="1">
    <citation type="submission" date="2021-03" db="EMBL/GenBank/DDBJ databases">
        <title>Assistant Professor.</title>
        <authorList>
            <person name="Huq M.A."/>
        </authorList>
    </citation>
    <scope>NUCLEOTIDE SEQUENCE [LARGE SCALE GENOMIC DNA]</scope>
    <source>
        <strain evidence="1 2">MAH-29</strain>
    </source>
</reference>
<name>A0ABS3YWB5_9BACT</name>
<evidence type="ECO:0000313" key="2">
    <source>
        <dbReference type="Proteomes" id="UP000677244"/>
    </source>
</evidence>
<proteinExistence type="predicted"/>
<organism evidence="1 2">
    <name type="scientific">Niastella soli</name>
    <dbReference type="NCBI Taxonomy" id="2821487"/>
    <lineage>
        <taxon>Bacteria</taxon>
        <taxon>Pseudomonadati</taxon>
        <taxon>Bacteroidota</taxon>
        <taxon>Chitinophagia</taxon>
        <taxon>Chitinophagales</taxon>
        <taxon>Chitinophagaceae</taxon>
        <taxon>Niastella</taxon>
    </lineage>
</organism>
<dbReference type="RefSeq" id="WP_209140086.1">
    <property type="nucleotide sequence ID" value="NZ_JAGHKO010000004.1"/>
</dbReference>
<accession>A0ABS3YWB5</accession>
<dbReference type="EMBL" id="JAGHKO010000004">
    <property type="protein sequence ID" value="MBO9202033.1"/>
    <property type="molecule type" value="Genomic_DNA"/>
</dbReference>
<evidence type="ECO:0000313" key="1">
    <source>
        <dbReference type="EMBL" id="MBO9202033.1"/>
    </source>
</evidence>